<dbReference type="PROSITE" id="PS51257">
    <property type="entry name" value="PROKAR_LIPOPROTEIN"/>
    <property type="match status" value="1"/>
</dbReference>
<dbReference type="KEGG" id="hws:RNZ46_07585"/>
<protein>
    <submittedName>
        <fullName evidence="2">Discoidin domain-containing protein</fullName>
    </submittedName>
</protein>
<dbReference type="SUPFAM" id="SSF49785">
    <property type="entry name" value="Galactose-binding domain-like"/>
    <property type="match status" value="1"/>
</dbReference>
<dbReference type="PROSITE" id="PS50022">
    <property type="entry name" value="FA58C_3"/>
    <property type="match status" value="1"/>
</dbReference>
<dbReference type="Proteomes" id="UP001302486">
    <property type="component" value="Chromosome"/>
</dbReference>
<dbReference type="InterPro" id="IPR000421">
    <property type="entry name" value="FA58C"/>
</dbReference>
<name>A0AA97HSH4_9FLAO</name>
<dbReference type="InterPro" id="IPR008979">
    <property type="entry name" value="Galactose-bd-like_sf"/>
</dbReference>
<feature type="domain" description="F5/8 type C" evidence="1">
    <location>
        <begin position="385"/>
        <end position="524"/>
    </location>
</feature>
<reference evidence="3" key="1">
    <citation type="submission" date="2024-06" db="EMBL/GenBank/DDBJ databases">
        <title>Hwangdonia haimaensis gen. nov., sp. nov., a member of the family Flavobacteriaceae isolated from the haima cold seep.</title>
        <authorList>
            <person name="Li J."/>
        </authorList>
    </citation>
    <scope>NUCLEOTIDE SEQUENCE [LARGE SCALE GENOMIC DNA]</scope>
    <source>
        <strain evidence="3">SCSIO 19198</strain>
    </source>
</reference>
<proteinExistence type="predicted"/>
<evidence type="ECO:0000313" key="3">
    <source>
        <dbReference type="Proteomes" id="UP001302486"/>
    </source>
</evidence>
<dbReference type="EMBL" id="CP136521">
    <property type="protein sequence ID" value="WOD45120.1"/>
    <property type="molecule type" value="Genomic_DNA"/>
</dbReference>
<accession>A0AA97HSH4</accession>
<gene>
    <name evidence="2" type="ORF">RNZ46_07585</name>
</gene>
<dbReference type="Pfam" id="PF00754">
    <property type="entry name" value="F5_F8_type_C"/>
    <property type="match status" value="1"/>
</dbReference>
<dbReference type="RefSeq" id="WP_316984776.1">
    <property type="nucleotide sequence ID" value="NZ_CP136521.1"/>
</dbReference>
<evidence type="ECO:0000259" key="1">
    <source>
        <dbReference type="PROSITE" id="PS50022"/>
    </source>
</evidence>
<sequence>MKKLNLILLIILATLTLYGCPKNIQKTKDNTSGVDLKNTAKPDNEWKDQANKLNVVYWVPKGVDTVPGYSKRISDILLNFQAYCADYMEKEGFGRMSFGLDLKDNNQVNIITIHSENGKETYPYRGGGSVINKELQAYFLENPDKKHSEHTLVILPSISGDPLNPGGVPFYGLGTFCYALDYPEMKLEHLGTSGKYGALATKWIGGLYHELGHGLNAPHNKEKKSEKDLKGTALMGAGNYTYGKSPTFITGATAATFANSQAFSNQVRSDWYGPTKNKLTQLKGKVEGGKIIISGNFESDVPVTDIVIWHDPYPAGGNKDYDAPAWNVKPIGTDSLYVENALSEFFKLEGEYQLRIRFYHENGTQNTYSYEYAFENGIPKIEVINSKKIINPTNWKIIEASSQENDGLASNILDGYQNTFWHTEYRNNLPNYPHYFVLDRNETTALNGFVFGNRDNLNGVIKNLEVWGSNTNSNWKKIGDYSLKRQQNYQFIDLPKNTTYRYFKIKINNGHGDFKYTHLAVLATY</sequence>
<dbReference type="AlphaFoldDB" id="A0AA97HSH4"/>
<keyword evidence="3" id="KW-1185">Reference proteome</keyword>
<evidence type="ECO:0000313" key="2">
    <source>
        <dbReference type="EMBL" id="WOD45120.1"/>
    </source>
</evidence>
<dbReference type="Gene3D" id="2.60.120.260">
    <property type="entry name" value="Galactose-binding domain-like"/>
    <property type="match status" value="1"/>
</dbReference>
<organism evidence="2 3">
    <name type="scientific">Hwangdonia lutea</name>
    <dbReference type="NCBI Taxonomy" id="3075823"/>
    <lineage>
        <taxon>Bacteria</taxon>
        <taxon>Pseudomonadati</taxon>
        <taxon>Bacteroidota</taxon>
        <taxon>Flavobacteriia</taxon>
        <taxon>Flavobacteriales</taxon>
        <taxon>Flavobacteriaceae</taxon>
        <taxon>Hwangdonia</taxon>
    </lineage>
</organism>